<accession>A0ABQ6A8M6</accession>
<protein>
    <submittedName>
        <fullName evidence="1">Uncharacterized protein</fullName>
    </submittedName>
</protein>
<organism evidence="1 2">
    <name type="scientific">Acidocella aquatica</name>
    <dbReference type="NCBI Taxonomy" id="1922313"/>
    <lineage>
        <taxon>Bacteria</taxon>
        <taxon>Pseudomonadati</taxon>
        <taxon>Pseudomonadota</taxon>
        <taxon>Alphaproteobacteria</taxon>
        <taxon>Acetobacterales</taxon>
        <taxon>Acidocellaceae</taxon>
        <taxon>Acidocella</taxon>
    </lineage>
</organism>
<dbReference type="Proteomes" id="UP001156641">
    <property type="component" value="Unassembled WGS sequence"/>
</dbReference>
<reference evidence="2" key="1">
    <citation type="journal article" date="2019" name="Int. J. Syst. Evol. Microbiol.">
        <title>The Global Catalogue of Microorganisms (GCM) 10K type strain sequencing project: providing services to taxonomists for standard genome sequencing and annotation.</title>
        <authorList>
            <consortium name="The Broad Institute Genomics Platform"/>
            <consortium name="The Broad Institute Genome Sequencing Center for Infectious Disease"/>
            <person name="Wu L."/>
            <person name="Ma J."/>
        </authorList>
    </citation>
    <scope>NUCLEOTIDE SEQUENCE [LARGE SCALE GENOMIC DNA]</scope>
    <source>
        <strain evidence="2">NBRC 112502</strain>
    </source>
</reference>
<evidence type="ECO:0000313" key="2">
    <source>
        <dbReference type="Proteomes" id="UP001156641"/>
    </source>
</evidence>
<evidence type="ECO:0000313" key="1">
    <source>
        <dbReference type="EMBL" id="GLR66425.1"/>
    </source>
</evidence>
<dbReference type="EMBL" id="BSOS01000023">
    <property type="protein sequence ID" value="GLR66425.1"/>
    <property type="molecule type" value="Genomic_DNA"/>
</dbReference>
<keyword evidence="2" id="KW-1185">Reference proteome</keyword>
<sequence>MGAHTRKTVGFWAKKFLSFLAIFELLGHSGCNKPNMSIRGEPSHEWGRYVKKFSKHFGSI</sequence>
<proteinExistence type="predicted"/>
<comment type="caution">
    <text evidence="1">The sequence shown here is derived from an EMBL/GenBank/DDBJ whole genome shotgun (WGS) entry which is preliminary data.</text>
</comment>
<name>A0ABQ6A8M6_9PROT</name>
<gene>
    <name evidence="1" type="ORF">GCM10010909_11050</name>
</gene>